<evidence type="ECO:0000313" key="1">
    <source>
        <dbReference type="EMBL" id="CAI8594122.1"/>
    </source>
</evidence>
<dbReference type="AlphaFoldDB" id="A0AAV0ZDY8"/>
<accession>A0AAV0ZDY8</accession>
<proteinExistence type="predicted"/>
<evidence type="ECO:0000313" key="2">
    <source>
        <dbReference type="Proteomes" id="UP001157006"/>
    </source>
</evidence>
<dbReference type="Proteomes" id="UP001157006">
    <property type="component" value="Chromosome 1S"/>
</dbReference>
<gene>
    <name evidence="1" type="ORF">VFH_I125560</name>
</gene>
<name>A0AAV0ZDY8_VICFA</name>
<organism evidence="1 2">
    <name type="scientific">Vicia faba</name>
    <name type="common">Broad bean</name>
    <name type="synonym">Faba vulgaris</name>
    <dbReference type="NCBI Taxonomy" id="3906"/>
    <lineage>
        <taxon>Eukaryota</taxon>
        <taxon>Viridiplantae</taxon>
        <taxon>Streptophyta</taxon>
        <taxon>Embryophyta</taxon>
        <taxon>Tracheophyta</taxon>
        <taxon>Spermatophyta</taxon>
        <taxon>Magnoliopsida</taxon>
        <taxon>eudicotyledons</taxon>
        <taxon>Gunneridae</taxon>
        <taxon>Pentapetalae</taxon>
        <taxon>rosids</taxon>
        <taxon>fabids</taxon>
        <taxon>Fabales</taxon>
        <taxon>Fabaceae</taxon>
        <taxon>Papilionoideae</taxon>
        <taxon>50 kb inversion clade</taxon>
        <taxon>NPAAA clade</taxon>
        <taxon>Hologalegina</taxon>
        <taxon>IRL clade</taxon>
        <taxon>Fabeae</taxon>
        <taxon>Vicia</taxon>
    </lineage>
</organism>
<keyword evidence="2" id="KW-1185">Reference proteome</keyword>
<dbReference type="EMBL" id="OX451735">
    <property type="protein sequence ID" value="CAI8594122.1"/>
    <property type="molecule type" value="Genomic_DNA"/>
</dbReference>
<protein>
    <submittedName>
        <fullName evidence="1">Uncharacterized protein</fullName>
    </submittedName>
</protein>
<sequence length="161" mass="17937">MEPLESRPQFTLGQRRLTLFGSGTRTDFCYSGFLLSVAKSRDFPLSVSIPETTAETYTANEVQVIAYFLCPETLTALLLLSRQAGDYQDVVKEIDSTRNLAQRKKDISLKSRVSIPSLVLLTRTGFPTTLSWRYLPRNPRLASSPSGVFPWSDRESGGVAL</sequence>
<reference evidence="1 2" key="1">
    <citation type="submission" date="2023-01" db="EMBL/GenBank/DDBJ databases">
        <authorList>
            <person name="Kreplak J."/>
        </authorList>
    </citation>
    <scope>NUCLEOTIDE SEQUENCE [LARGE SCALE GENOMIC DNA]</scope>
</reference>